<dbReference type="Proteomes" id="UP001169719">
    <property type="component" value="Unassembled WGS sequence"/>
</dbReference>
<evidence type="ECO:0000256" key="1">
    <source>
        <dbReference type="ARBA" id="ARBA00012528"/>
    </source>
</evidence>
<dbReference type="PROSITE" id="PS50887">
    <property type="entry name" value="GGDEF"/>
    <property type="match status" value="1"/>
</dbReference>
<keyword evidence="5" id="KW-0808">Transferase</keyword>
<proteinExistence type="predicted"/>
<reference evidence="5" key="1">
    <citation type="submission" date="2024-05" db="EMBL/GenBank/DDBJ databases">
        <title>Genome Sequences of Four Agar- Degrading Marine Bacteria.</title>
        <authorList>
            <person name="Phillips E.K."/>
            <person name="Shaffer J.C."/>
            <person name="Henson M.W."/>
            <person name="Temperton B."/>
            <person name="Thrash C.J."/>
            <person name="Martin M.O."/>
        </authorList>
    </citation>
    <scope>NUCLEOTIDE SEQUENCE</scope>
    <source>
        <strain evidence="5">EKP203</strain>
    </source>
</reference>
<gene>
    <name evidence="5" type="ORF">QWJ08_10970</name>
</gene>
<keyword evidence="3" id="KW-0812">Transmembrane</keyword>
<sequence>MSVFKKRLQDLKLTVLVSLFASLFLFGIFLSGAKENLIERELTQFNLVTEILNRHMINAVLLAQLTEEKLEDYEHLDAIQAYQTESGIFIHRLDDKTDLQASEVVALRMMSSLVDYMPVAFSTRNFNLIFRSYSGRKMLMTKHEPSFQMTERAFTRERCEETGACTKYASKRQLEDRLVISPVYQDAITGLNVISIVSPVYMDNVVVGDFIVDIYLRDSYEINSDRISLEKRGAYKVNVIEDASYPLADFAYVKEFIADNNTMFVYKIPFSKLFVDYAWLFGLLWSFTFIFMWKMSELKLNRHQLAYTQHRVNRDDLTGLYNRSVFKELHFKTAISQLPVSVLAIDGDNIKQVNDVHGHHVGDEVIKHIADTMKESFRDTDYLVRTGGDEFIVVLPNCPIAVSQRLCQQLTRKVSQLPITNADLRVNISVGCVEMRLRESLADAIKRADAQLYVAKRNRQLPDVVEVEYMQS</sequence>
<name>A0ABT7Y1K3_9VIBR</name>
<keyword evidence="3" id="KW-0472">Membrane</keyword>
<keyword evidence="6" id="KW-1185">Reference proteome</keyword>
<dbReference type="PANTHER" id="PTHR45138">
    <property type="entry name" value="REGULATORY COMPONENTS OF SENSORY TRANSDUCTION SYSTEM"/>
    <property type="match status" value="1"/>
</dbReference>
<evidence type="ECO:0000313" key="6">
    <source>
        <dbReference type="Proteomes" id="UP001169719"/>
    </source>
</evidence>
<dbReference type="EMBL" id="JAUEOZ010000001">
    <property type="protein sequence ID" value="MDN2481916.1"/>
    <property type="molecule type" value="Genomic_DNA"/>
</dbReference>
<feature type="domain" description="GGDEF" evidence="4">
    <location>
        <begin position="338"/>
        <end position="467"/>
    </location>
</feature>
<evidence type="ECO:0000256" key="3">
    <source>
        <dbReference type="SAM" id="Phobius"/>
    </source>
</evidence>
<keyword evidence="3" id="KW-1133">Transmembrane helix</keyword>
<evidence type="ECO:0000259" key="4">
    <source>
        <dbReference type="PROSITE" id="PS50887"/>
    </source>
</evidence>
<keyword evidence="5" id="KW-0548">Nucleotidyltransferase</keyword>
<dbReference type="SUPFAM" id="SSF55073">
    <property type="entry name" value="Nucleotide cyclase"/>
    <property type="match status" value="1"/>
</dbReference>
<comment type="catalytic activity">
    <reaction evidence="2">
        <text>2 GTP = 3',3'-c-di-GMP + 2 diphosphate</text>
        <dbReference type="Rhea" id="RHEA:24898"/>
        <dbReference type="ChEBI" id="CHEBI:33019"/>
        <dbReference type="ChEBI" id="CHEBI:37565"/>
        <dbReference type="ChEBI" id="CHEBI:58805"/>
        <dbReference type="EC" id="2.7.7.65"/>
    </reaction>
</comment>
<dbReference type="Gene3D" id="3.30.450.20">
    <property type="entry name" value="PAS domain"/>
    <property type="match status" value="1"/>
</dbReference>
<dbReference type="InterPro" id="IPR000160">
    <property type="entry name" value="GGDEF_dom"/>
</dbReference>
<comment type="caution">
    <text evidence="5">The sequence shown here is derived from an EMBL/GenBank/DDBJ whole genome shotgun (WGS) entry which is preliminary data.</text>
</comment>
<dbReference type="NCBIfam" id="TIGR00254">
    <property type="entry name" value="GGDEF"/>
    <property type="match status" value="1"/>
</dbReference>
<evidence type="ECO:0000313" key="5">
    <source>
        <dbReference type="EMBL" id="MDN2481916.1"/>
    </source>
</evidence>
<accession>A0ABT7Y1K3</accession>
<dbReference type="Pfam" id="PF00990">
    <property type="entry name" value="GGDEF"/>
    <property type="match status" value="1"/>
</dbReference>
<dbReference type="EC" id="2.7.7.65" evidence="1"/>
<protein>
    <recommendedName>
        <fullName evidence="1">diguanylate cyclase</fullName>
        <ecNumber evidence="1">2.7.7.65</ecNumber>
    </recommendedName>
</protein>
<organism evidence="5 6">
    <name type="scientific">Vibrio agarivorans</name>
    <dbReference type="NCBI Taxonomy" id="153622"/>
    <lineage>
        <taxon>Bacteria</taxon>
        <taxon>Pseudomonadati</taxon>
        <taxon>Pseudomonadota</taxon>
        <taxon>Gammaproteobacteria</taxon>
        <taxon>Vibrionales</taxon>
        <taxon>Vibrionaceae</taxon>
        <taxon>Vibrio</taxon>
    </lineage>
</organism>
<dbReference type="SMART" id="SM00267">
    <property type="entry name" value="GGDEF"/>
    <property type="match status" value="1"/>
</dbReference>
<dbReference type="RefSeq" id="WP_289962015.1">
    <property type="nucleotide sequence ID" value="NZ_JAUEOZ010000001.1"/>
</dbReference>
<dbReference type="InterPro" id="IPR043128">
    <property type="entry name" value="Rev_trsase/Diguanyl_cyclase"/>
</dbReference>
<dbReference type="InterPro" id="IPR050469">
    <property type="entry name" value="Diguanylate_Cyclase"/>
</dbReference>
<dbReference type="InterPro" id="IPR029787">
    <property type="entry name" value="Nucleotide_cyclase"/>
</dbReference>
<dbReference type="PANTHER" id="PTHR45138:SF9">
    <property type="entry name" value="DIGUANYLATE CYCLASE DGCM-RELATED"/>
    <property type="match status" value="1"/>
</dbReference>
<feature type="transmembrane region" description="Helical" evidence="3">
    <location>
        <begin position="277"/>
        <end position="293"/>
    </location>
</feature>
<evidence type="ECO:0000256" key="2">
    <source>
        <dbReference type="ARBA" id="ARBA00034247"/>
    </source>
</evidence>
<dbReference type="GO" id="GO:0052621">
    <property type="term" value="F:diguanylate cyclase activity"/>
    <property type="evidence" value="ECO:0007669"/>
    <property type="project" value="UniProtKB-EC"/>
</dbReference>
<dbReference type="CDD" id="cd01949">
    <property type="entry name" value="GGDEF"/>
    <property type="match status" value="1"/>
</dbReference>
<dbReference type="Gene3D" id="3.30.70.270">
    <property type="match status" value="1"/>
</dbReference>